<evidence type="ECO:0000256" key="2">
    <source>
        <dbReference type="ARBA" id="ARBA00022679"/>
    </source>
</evidence>
<dbReference type="NCBIfam" id="NF003950">
    <property type="entry name" value="PRK05450.1-3"/>
    <property type="match status" value="1"/>
</dbReference>
<keyword evidence="7" id="KW-1185">Reference proteome</keyword>
<comment type="subcellular location">
    <subcellularLocation>
        <location evidence="5">Cytoplasm</location>
    </subcellularLocation>
    <subcellularLocation>
        <location evidence="1">Membrane</location>
    </subcellularLocation>
</comment>
<comment type="catalytic activity">
    <reaction evidence="5">
        <text>3-deoxy-alpha-D-manno-oct-2-ulosonate + CTP = CMP-3-deoxy-beta-D-manno-octulosonate + diphosphate</text>
        <dbReference type="Rhea" id="RHEA:23448"/>
        <dbReference type="ChEBI" id="CHEBI:33019"/>
        <dbReference type="ChEBI" id="CHEBI:37563"/>
        <dbReference type="ChEBI" id="CHEBI:85986"/>
        <dbReference type="ChEBI" id="CHEBI:85987"/>
        <dbReference type="EC" id="2.7.7.38"/>
    </reaction>
</comment>
<gene>
    <name evidence="5 6" type="primary">kdsB</name>
    <name evidence="6" type="ORF">FME95_02880</name>
</gene>
<evidence type="ECO:0000256" key="3">
    <source>
        <dbReference type="ARBA" id="ARBA00022695"/>
    </source>
</evidence>
<proteinExistence type="inferred from homology"/>
<keyword evidence="5" id="KW-0963">Cytoplasm</keyword>
<dbReference type="AlphaFoldDB" id="A0A5C8Z880"/>
<evidence type="ECO:0000256" key="1">
    <source>
        <dbReference type="ARBA" id="ARBA00004370"/>
    </source>
</evidence>
<evidence type="ECO:0000313" key="6">
    <source>
        <dbReference type="EMBL" id="TXR53529.1"/>
    </source>
</evidence>
<dbReference type="NCBIfam" id="NF003952">
    <property type="entry name" value="PRK05450.1-5"/>
    <property type="match status" value="1"/>
</dbReference>
<dbReference type="GO" id="GO:0008690">
    <property type="term" value="F:3-deoxy-manno-octulosonate cytidylyltransferase activity"/>
    <property type="evidence" value="ECO:0007669"/>
    <property type="project" value="UniProtKB-UniRule"/>
</dbReference>
<keyword evidence="2 5" id="KW-0808">Transferase</keyword>
<dbReference type="UniPathway" id="UPA00358">
    <property type="reaction ID" value="UER00476"/>
</dbReference>
<dbReference type="Gene3D" id="3.90.550.10">
    <property type="entry name" value="Spore Coat Polysaccharide Biosynthesis Protein SpsA, Chain A"/>
    <property type="match status" value="1"/>
</dbReference>
<dbReference type="Pfam" id="PF02348">
    <property type="entry name" value="CTP_transf_3"/>
    <property type="match status" value="1"/>
</dbReference>
<accession>A0A5C8Z880</accession>
<dbReference type="RefSeq" id="WP_147712929.1">
    <property type="nucleotide sequence ID" value="NZ_VKAD01000001.1"/>
</dbReference>
<dbReference type="EC" id="2.7.7.38" evidence="5"/>
<protein>
    <recommendedName>
        <fullName evidence="5">3-deoxy-manno-octulosonate cytidylyltransferase</fullName>
        <ecNumber evidence="5">2.7.7.38</ecNumber>
    </recommendedName>
    <alternativeName>
        <fullName evidence="5">CMP-2-keto-3-deoxyoctulosonic acid synthase</fullName>
        <shortName evidence="5">CKS</shortName>
        <shortName evidence="5">CMP-KDO synthase</shortName>
    </alternativeName>
</protein>
<reference evidence="6 7" key="1">
    <citation type="submission" date="2019-07" db="EMBL/GenBank/DDBJ databases">
        <title>Reinekea sp. strain SSH23 genome sequencing and assembly.</title>
        <authorList>
            <person name="Kim I."/>
        </authorList>
    </citation>
    <scope>NUCLEOTIDE SEQUENCE [LARGE SCALE GENOMIC DNA]</scope>
    <source>
        <strain evidence="6 7">SSH23</strain>
    </source>
</reference>
<comment type="similarity">
    <text evidence="5">Belongs to the KdsB family.</text>
</comment>
<name>A0A5C8Z880_9GAMM</name>
<dbReference type="Proteomes" id="UP000321764">
    <property type="component" value="Unassembled WGS sequence"/>
</dbReference>
<comment type="pathway">
    <text evidence="5">Nucleotide-sugar biosynthesis; CMP-3-deoxy-D-manno-octulosonate biosynthesis; CMP-3-deoxy-D-manno-octulosonate from 3-deoxy-D-manno-octulosonate and CTP: step 1/1.</text>
</comment>
<dbReference type="InterPro" id="IPR003329">
    <property type="entry name" value="Cytidylyl_trans"/>
</dbReference>
<organism evidence="6 7">
    <name type="scientific">Reinekea thalattae</name>
    <dbReference type="NCBI Taxonomy" id="2593301"/>
    <lineage>
        <taxon>Bacteria</taxon>
        <taxon>Pseudomonadati</taxon>
        <taxon>Pseudomonadota</taxon>
        <taxon>Gammaproteobacteria</taxon>
        <taxon>Oceanospirillales</taxon>
        <taxon>Saccharospirillaceae</taxon>
        <taxon>Reinekea</taxon>
    </lineage>
</organism>
<dbReference type="CDD" id="cd02517">
    <property type="entry name" value="CMP-KDO-Synthetase"/>
    <property type="match status" value="1"/>
</dbReference>
<dbReference type="InterPro" id="IPR004528">
    <property type="entry name" value="KdsB"/>
</dbReference>
<dbReference type="InterPro" id="IPR029044">
    <property type="entry name" value="Nucleotide-diphossugar_trans"/>
</dbReference>
<dbReference type="OrthoDB" id="9815559at2"/>
<keyword evidence="4 5" id="KW-0448">Lipopolysaccharide biosynthesis</keyword>
<dbReference type="GO" id="GO:0005829">
    <property type="term" value="C:cytosol"/>
    <property type="evidence" value="ECO:0007669"/>
    <property type="project" value="TreeGrafter"/>
</dbReference>
<evidence type="ECO:0000256" key="4">
    <source>
        <dbReference type="ARBA" id="ARBA00022985"/>
    </source>
</evidence>
<dbReference type="GO" id="GO:0033468">
    <property type="term" value="P:CMP-keto-3-deoxy-D-manno-octulosonic acid biosynthetic process"/>
    <property type="evidence" value="ECO:0007669"/>
    <property type="project" value="UniProtKB-UniRule"/>
</dbReference>
<dbReference type="FunFam" id="3.90.550.10:FF:000011">
    <property type="entry name" value="3-deoxy-manno-octulosonate cytidylyltransferase"/>
    <property type="match status" value="1"/>
</dbReference>
<evidence type="ECO:0000256" key="5">
    <source>
        <dbReference type="HAMAP-Rule" id="MF_00057"/>
    </source>
</evidence>
<dbReference type="GO" id="GO:0016020">
    <property type="term" value="C:membrane"/>
    <property type="evidence" value="ECO:0007669"/>
    <property type="project" value="UniProtKB-SubCell"/>
</dbReference>
<dbReference type="GO" id="GO:0009103">
    <property type="term" value="P:lipopolysaccharide biosynthetic process"/>
    <property type="evidence" value="ECO:0007669"/>
    <property type="project" value="UniProtKB-UniRule"/>
</dbReference>
<dbReference type="NCBIfam" id="TIGR00466">
    <property type="entry name" value="kdsB"/>
    <property type="match status" value="1"/>
</dbReference>
<dbReference type="HAMAP" id="MF_00057">
    <property type="entry name" value="KdsB"/>
    <property type="match status" value="1"/>
</dbReference>
<comment type="function">
    <text evidence="5">Activates KDO (a required 8-carbon sugar) for incorporation into bacterial lipopolysaccharide in Gram-negative bacteria.</text>
</comment>
<evidence type="ECO:0000313" key="7">
    <source>
        <dbReference type="Proteomes" id="UP000321764"/>
    </source>
</evidence>
<keyword evidence="3 5" id="KW-0548">Nucleotidyltransferase</keyword>
<dbReference type="EMBL" id="VKAD01000001">
    <property type="protein sequence ID" value="TXR53529.1"/>
    <property type="molecule type" value="Genomic_DNA"/>
</dbReference>
<dbReference type="NCBIfam" id="NF009905">
    <property type="entry name" value="PRK13368.1"/>
    <property type="match status" value="1"/>
</dbReference>
<dbReference type="PANTHER" id="PTHR42866:SF2">
    <property type="entry name" value="3-DEOXY-MANNO-OCTULOSONATE CYTIDYLYLTRANSFERASE, MITOCHONDRIAL"/>
    <property type="match status" value="1"/>
</dbReference>
<comment type="caution">
    <text evidence="6">The sequence shown here is derived from an EMBL/GenBank/DDBJ whole genome shotgun (WGS) entry which is preliminary data.</text>
</comment>
<sequence length="247" mass="27502">MKKVVIIPARYNSTRLPGKPLQDIAGKPMVVRVCEAVDASQFTEVVVATDDERITQAVEAAGYRVVMTQADHLSGTDRLQEAASKLGLLDDDIVINLQGDEPLMPSENLQQVASLLEQSPDASVATLYEEVSVEEADNPNIVKLVQGQDNRVLYFSRASIPFDRDNTRQQTDSLKRHVGVYAYRKKALDQFTNYAEGQLEALEKLEQLRFMENGHFINADKAQRPIPVGVDTPEDLATVRALFEEQS</sequence>
<dbReference type="PANTHER" id="PTHR42866">
    <property type="entry name" value="3-DEOXY-MANNO-OCTULOSONATE CYTIDYLYLTRANSFERASE"/>
    <property type="match status" value="1"/>
</dbReference>
<dbReference type="SUPFAM" id="SSF53448">
    <property type="entry name" value="Nucleotide-diphospho-sugar transferases"/>
    <property type="match status" value="1"/>
</dbReference>